<dbReference type="Proteomes" id="UP000238312">
    <property type="component" value="Unassembled WGS sequence"/>
</dbReference>
<keyword evidence="1" id="KW-0812">Transmembrane</keyword>
<feature type="transmembrane region" description="Helical" evidence="1">
    <location>
        <begin position="24"/>
        <end position="44"/>
    </location>
</feature>
<comment type="caution">
    <text evidence="2">The sequence shown here is derived from an EMBL/GenBank/DDBJ whole genome shotgun (WGS) entry which is preliminary data.</text>
</comment>
<dbReference type="EMBL" id="PVNG01000002">
    <property type="protein sequence ID" value="PRX69639.1"/>
    <property type="molecule type" value="Genomic_DNA"/>
</dbReference>
<evidence type="ECO:0000313" key="3">
    <source>
        <dbReference type="Proteomes" id="UP000238312"/>
    </source>
</evidence>
<sequence length="53" mass="5205">MAYGSLAGFGGGVAVAALAGGHPWLVAGCLSLVLAGAFAVRAGFRRGRGPMCR</sequence>
<proteinExistence type="predicted"/>
<evidence type="ECO:0000313" key="2">
    <source>
        <dbReference type="EMBL" id="PRX69639.1"/>
    </source>
</evidence>
<organism evidence="2 3">
    <name type="scientific">Nonomuraea fuscirosea</name>
    <dbReference type="NCBI Taxonomy" id="1291556"/>
    <lineage>
        <taxon>Bacteria</taxon>
        <taxon>Bacillati</taxon>
        <taxon>Actinomycetota</taxon>
        <taxon>Actinomycetes</taxon>
        <taxon>Streptosporangiales</taxon>
        <taxon>Streptosporangiaceae</taxon>
        <taxon>Nonomuraea</taxon>
    </lineage>
</organism>
<dbReference type="AlphaFoldDB" id="A0A2T0NA25"/>
<keyword evidence="1" id="KW-0472">Membrane</keyword>
<accession>A0A2T0NA25</accession>
<reference evidence="2 3" key="1">
    <citation type="submission" date="2018-03" db="EMBL/GenBank/DDBJ databases">
        <title>Genomic Encyclopedia of Type Strains, Phase III (KMG-III): the genomes of soil and plant-associated and newly described type strains.</title>
        <authorList>
            <person name="Whitman W."/>
        </authorList>
    </citation>
    <scope>NUCLEOTIDE SEQUENCE [LARGE SCALE GENOMIC DNA]</scope>
    <source>
        <strain evidence="2 3">CGMCC 4.7104</strain>
    </source>
</reference>
<protein>
    <submittedName>
        <fullName evidence="2">Uncharacterized protein</fullName>
    </submittedName>
</protein>
<keyword evidence="1" id="KW-1133">Transmembrane helix</keyword>
<dbReference type="RefSeq" id="WP_181307105.1">
    <property type="nucleotide sequence ID" value="NZ_CP109074.1"/>
</dbReference>
<evidence type="ECO:0000256" key="1">
    <source>
        <dbReference type="SAM" id="Phobius"/>
    </source>
</evidence>
<gene>
    <name evidence="2" type="ORF">B0I32_102697</name>
</gene>
<name>A0A2T0NA25_9ACTN</name>
<keyword evidence="3" id="KW-1185">Reference proteome</keyword>